<feature type="compositionally biased region" description="Polar residues" evidence="6">
    <location>
        <begin position="65"/>
        <end position="78"/>
    </location>
</feature>
<gene>
    <name evidence="9" type="ORF">FC49_GL001882</name>
</gene>
<sequence>MLSSHNQNEMLKKQAQKHQRFTIKKLSVGVASVLIGLTFMGASSVSADTNTQSDAANQPAVVNTDKGTQNDNHATTNQPVSENNAAAAQGTNTQAAANNNQTANQATANVTPAAENNNNQAAEAKVPNYYNITVNFHDVTRGGNIQVLNKMTGRYEYKSDYKGTVVYPGATTAQNFKAPVAGYQLLNPEILDQYFDFDANGYAIMKKGVLTPETRVLENGMVEGKINLTLNYGVLSPIKVQYVDTDNGHVLASMELPSYYMSTVSPERLAGDPKAPDASKYEGAAINIPGYKLVSAPLIEGKIDGQTQNSLQDKNYIYLTFQYKKVMDNAESATTTPGKGSTGAAISANTWTNLPGMFSISGVYGLKNSADNGDVEKRTQDLIDRYKKQGFSYIGTTNKIFNDDYYNYYATWTKIYLIPNQAVQVNYVDEQGNKLADSDTIATNAANPDQTNQGVNHSANWNPAGEWTAKPKDIQGYHLVKTEGATNGEFTAYQYVTTFVYAKDQGNVVVTVHDVTDNKDLDNYTYNTGDQDVDTPVSYDKATTIAELQKAGYKVLNADVVVPGSIVKGTQTVTINVEHDTITVTPDKPATPTDPVNPSNPDGPKFPAGTYSDQLNHTYTRTINYVDSKTNEQVATPVVQTVKASRTALVDKVTGQLKGYVDAQGNLVSGDGWTSDQDGWAAVVSPKISGYQNPELTEVAATKINPSDPSSDQTVTVYYTPEIIDPNDPDKPTPTDPTDPTKPTDPTNPTDPTTPTTPENPTNPTTPVNPTTPANPGTPGVIVDNGQPGQPVVPTQAGKQVTPAKANNAQQLPQTGNNNQAAVLGLGMGAVASLLGLLGLNKKREN</sequence>
<feature type="compositionally biased region" description="Low complexity" evidence="6">
    <location>
        <begin position="744"/>
        <end position="779"/>
    </location>
</feature>
<dbReference type="AlphaFoldDB" id="A0A0R1WCE9"/>
<keyword evidence="7" id="KW-1133">Transmembrane helix</keyword>
<dbReference type="EMBL" id="AZGE01000009">
    <property type="protein sequence ID" value="KRM15616.1"/>
    <property type="molecule type" value="Genomic_DNA"/>
</dbReference>
<feature type="compositionally biased region" description="Polar residues" evidence="6">
    <location>
        <begin position="47"/>
        <end position="56"/>
    </location>
</feature>
<dbReference type="PATRIC" id="fig|1423779.3.peg.1948"/>
<feature type="domain" description="Gram-positive cocci surface proteins LPxTG" evidence="8">
    <location>
        <begin position="812"/>
        <end position="846"/>
    </location>
</feature>
<dbReference type="PANTHER" id="PTHR10068">
    <property type="entry name" value="BONE MARROW PROTEOGLYCAN"/>
    <property type="match status" value="1"/>
</dbReference>
<accession>A0A0R1WCE9</accession>
<keyword evidence="5" id="KW-0572">Peptidoglycan-anchor</keyword>
<evidence type="ECO:0000256" key="7">
    <source>
        <dbReference type="SAM" id="Phobius"/>
    </source>
</evidence>
<proteinExistence type="predicted"/>
<evidence type="ECO:0000256" key="3">
    <source>
        <dbReference type="ARBA" id="ARBA00022729"/>
    </source>
</evidence>
<dbReference type="PANTHER" id="PTHR10068:SF14">
    <property type="entry name" value="CELL WALL ADHESIN EAP1"/>
    <property type="match status" value="1"/>
</dbReference>
<keyword evidence="3" id="KW-0732">Signal</keyword>
<dbReference type="RefSeq" id="WP_056984433.1">
    <property type="nucleotide sequence ID" value="NZ_AZGE01000009.1"/>
</dbReference>
<dbReference type="InterPro" id="IPR005877">
    <property type="entry name" value="YSIRK_signal_dom"/>
</dbReference>
<dbReference type="Gene3D" id="2.60.40.4300">
    <property type="match status" value="1"/>
</dbReference>
<evidence type="ECO:0000256" key="4">
    <source>
        <dbReference type="ARBA" id="ARBA00022737"/>
    </source>
</evidence>
<dbReference type="InterPro" id="IPR019931">
    <property type="entry name" value="LPXTG_anchor"/>
</dbReference>
<dbReference type="Gene3D" id="3.10.20.320">
    <property type="entry name" value="Putative peptidoglycan bound protein (lpxtg motif)"/>
    <property type="match status" value="1"/>
</dbReference>
<feature type="region of interest" description="Disordered" evidence="6">
    <location>
        <begin position="47"/>
        <end position="78"/>
    </location>
</feature>
<evidence type="ECO:0000259" key="8">
    <source>
        <dbReference type="PROSITE" id="PS50847"/>
    </source>
</evidence>
<keyword evidence="1" id="KW-0134">Cell wall</keyword>
<dbReference type="Pfam" id="PF00746">
    <property type="entry name" value="Gram_pos_anchor"/>
    <property type="match status" value="1"/>
</dbReference>
<evidence type="ECO:0000256" key="6">
    <source>
        <dbReference type="SAM" id="MobiDB-lite"/>
    </source>
</evidence>
<evidence type="ECO:0000313" key="10">
    <source>
        <dbReference type="Proteomes" id="UP000050973"/>
    </source>
</evidence>
<dbReference type="NCBIfam" id="TIGR01167">
    <property type="entry name" value="LPXTG_anchor"/>
    <property type="match status" value="1"/>
</dbReference>
<evidence type="ECO:0000256" key="5">
    <source>
        <dbReference type="ARBA" id="ARBA00023088"/>
    </source>
</evidence>
<dbReference type="Pfam" id="PF06458">
    <property type="entry name" value="MucBP"/>
    <property type="match status" value="2"/>
</dbReference>
<name>A0A0R1WCE9_9LACO</name>
<feature type="region of interest" description="Disordered" evidence="6">
    <location>
        <begin position="722"/>
        <end position="800"/>
    </location>
</feature>
<comment type="caution">
    <text evidence="9">The sequence shown here is derived from an EMBL/GenBank/DDBJ whole genome shotgun (WGS) entry which is preliminary data.</text>
</comment>
<evidence type="ECO:0000256" key="1">
    <source>
        <dbReference type="ARBA" id="ARBA00022512"/>
    </source>
</evidence>
<keyword evidence="4" id="KW-0677">Repeat</keyword>
<keyword evidence="7" id="KW-0472">Membrane</keyword>
<dbReference type="Pfam" id="PF17966">
    <property type="entry name" value="Muc_B2"/>
    <property type="match status" value="1"/>
</dbReference>
<feature type="region of interest" description="Disordered" evidence="6">
    <location>
        <begin position="583"/>
        <end position="603"/>
    </location>
</feature>
<evidence type="ECO:0000256" key="2">
    <source>
        <dbReference type="ARBA" id="ARBA00022525"/>
    </source>
</evidence>
<dbReference type="InterPro" id="IPR041495">
    <property type="entry name" value="Mub_B2"/>
</dbReference>
<organism evidence="9 10">
    <name type="scientific">Limosilactobacillus oris DSM 4864</name>
    <dbReference type="NCBI Taxonomy" id="1423779"/>
    <lineage>
        <taxon>Bacteria</taxon>
        <taxon>Bacillati</taxon>
        <taxon>Bacillota</taxon>
        <taxon>Bacilli</taxon>
        <taxon>Lactobacillales</taxon>
        <taxon>Lactobacillaceae</taxon>
        <taxon>Limosilactobacillus</taxon>
    </lineage>
</organism>
<evidence type="ECO:0000313" key="9">
    <source>
        <dbReference type="EMBL" id="KRM15616.1"/>
    </source>
</evidence>
<dbReference type="Proteomes" id="UP000050973">
    <property type="component" value="Unassembled WGS sequence"/>
</dbReference>
<dbReference type="PROSITE" id="PS50847">
    <property type="entry name" value="GRAM_POS_ANCHORING"/>
    <property type="match status" value="1"/>
</dbReference>
<feature type="transmembrane region" description="Helical" evidence="7">
    <location>
        <begin position="821"/>
        <end position="840"/>
    </location>
</feature>
<dbReference type="NCBIfam" id="TIGR01168">
    <property type="entry name" value="YSIRK_signal"/>
    <property type="match status" value="1"/>
</dbReference>
<protein>
    <submittedName>
        <fullName evidence="9">Gram-positive signal peptide protein, ysirk family</fullName>
    </submittedName>
</protein>
<dbReference type="Pfam" id="PF04650">
    <property type="entry name" value="YSIRK_signal"/>
    <property type="match status" value="1"/>
</dbReference>
<dbReference type="InterPro" id="IPR009459">
    <property type="entry name" value="MucBP_dom"/>
</dbReference>
<keyword evidence="7" id="KW-0812">Transmembrane</keyword>
<reference evidence="9 10" key="1">
    <citation type="journal article" date="2015" name="Genome Announc.">
        <title>Expanding the biotechnology potential of lactobacilli through comparative genomics of 213 strains and associated genera.</title>
        <authorList>
            <person name="Sun Z."/>
            <person name="Harris H.M."/>
            <person name="McCann A."/>
            <person name="Guo C."/>
            <person name="Argimon S."/>
            <person name="Zhang W."/>
            <person name="Yang X."/>
            <person name="Jeffery I.B."/>
            <person name="Cooney J.C."/>
            <person name="Kagawa T.F."/>
            <person name="Liu W."/>
            <person name="Song Y."/>
            <person name="Salvetti E."/>
            <person name="Wrobel A."/>
            <person name="Rasinkangas P."/>
            <person name="Parkhill J."/>
            <person name="Rea M.C."/>
            <person name="O'Sullivan O."/>
            <person name="Ritari J."/>
            <person name="Douillard F.P."/>
            <person name="Paul Ross R."/>
            <person name="Yang R."/>
            <person name="Briner A.E."/>
            <person name="Felis G.E."/>
            <person name="de Vos W.M."/>
            <person name="Barrangou R."/>
            <person name="Klaenhammer T.R."/>
            <person name="Caufield P.W."/>
            <person name="Cui Y."/>
            <person name="Zhang H."/>
            <person name="O'Toole P.W."/>
        </authorList>
    </citation>
    <scope>NUCLEOTIDE SEQUENCE [LARGE SCALE GENOMIC DNA]</scope>
    <source>
        <strain evidence="9 10">DSM 4864</strain>
    </source>
</reference>
<keyword evidence="2" id="KW-0964">Secreted</keyword>